<organism evidence="10 11">
    <name type="scientific">Taxus chinensis</name>
    <name type="common">Chinese yew</name>
    <name type="synonym">Taxus wallichiana var. chinensis</name>
    <dbReference type="NCBI Taxonomy" id="29808"/>
    <lineage>
        <taxon>Eukaryota</taxon>
        <taxon>Viridiplantae</taxon>
        <taxon>Streptophyta</taxon>
        <taxon>Embryophyta</taxon>
        <taxon>Tracheophyta</taxon>
        <taxon>Spermatophyta</taxon>
        <taxon>Pinopsida</taxon>
        <taxon>Pinidae</taxon>
        <taxon>Conifers II</taxon>
        <taxon>Cupressales</taxon>
        <taxon>Taxaceae</taxon>
        <taxon>Taxus</taxon>
    </lineage>
</organism>
<evidence type="ECO:0000256" key="4">
    <source>
        <dbReference type="ARBA" id="ARBA00023125"/>
    </source>
</evidence>
<keyword evidence="11" id="KW-1185">Reference proteome</keyword>
<dbReference type="PROSITE" id="PS51294">
    <property type="entry name" value="HTH_MYB"/>
    <property type="match status" value="2"/>
</dbReference>
<evidence type="ECO:0000256" key="5">
    <source>
        <dbReference type="ARBA" id="ARBA00023159"/>
    </source>
</evidence>
<evidence type="ECO:0000259" key="8">
    <source>
        <dbReference type="PROSITE" id="PS50090"/>
    </source>
</evidence>
<dbReference type="EMBL" id="JAHRHJ020000001">
    <property type="protein sequence ID" value="KAH9328085.1"/>
    <property type="molecule type" value="Genomic_DNA"/>
</dbReference>
<keyword evidence="4" id="KW-0238">DNA-binding</keyword>
<dbReference type="CDD" id="cd00167">
    <property type="entry name" value="SANT"/>
    <property type="match status" value="2"/>
</dbReference>
<dbReference type="FunFam" id="1.10.10.60:FF:000140">
    <property type="entry name" value="Myb transcription factor"/>
    <property type="match status" value="1"/>
</dbReference>
<evidence type="ECO:0000259" key="9">
    <source>
        <dbReference type="PROSITE" id="PS51294"/>
    </source>
</evidence>
<evidence type="ECO:0000313" key="10">
    <source>
        <dbReference type="EMBL" id="KAH9328085.1"/>
    </source>
</evidence>
<evidence type="ECO:0000313" key="11">
    <source>
        <dbReference type="Proteomes" id="UP000824469"/>
    </source>
</evidence>
<dbReference type="AlphaFoldDB" id="A0AA38LMU3"/>
<dbReference type="Pfam" id="PF00249">
    <property type="entry name" value="Myb_DNA-binding"/>
    <property type="match status" value="2"/>
</dbReference>
<evidence type="ECO:0000256" key="1">
    <source>
        <dbReference type="ARBA" id="ARBA00004123"/>
    </source>
</evidence>
<gene>
    <name evidence="10" type="ORF">KI387_000193</name>
</gene>
<keyword evidence="2" id="KW-0677">Repeat</keyword>
<evidence type="ECO:0000256" key="2">
    <source>
        <dbReference type="ARBA" id="ARBA00022737"/>
    </source>
</evidence>
<feature type="domain" description="Myb-like" evidence="8">
    <location>
        <begin position="5"/>
        <end position="57"/>
    </location>
</feature>
<dbReference type="Gene3D" id="1.10.10.60">
    <property type="entry name" value="Homeodomain-like"/>
    <property type="match status" value="2"/>
</dbReference>
<dbReference type="InterPro" id="IPR017930">
    <property type="entry name" value="Myb_dom"/>
</dbReference>
<protein>
    <submittedName>
        <fullName evidence="10">Uncharacterized protein</fullName>
    </submittedName>
</protein>
<dbReference type="GO" id="GO:0005634">
    <property type="term" value="C:nucleus"/>
    <property type="evidence" value="ECO:0007669"/>
    <property type="project" value="UniProtKB-SubCell"/>
</dbReference>
<keyword evidence="5" id="KW-0010">Activator</keyword>
<dbReference type="InterPro" id="IPR009057">
    <property type="entry name" value="Homeodomain-like_sf"/>
</dbReference>
<proteinExistence type="predicted"/>
<keyword evidence="3" id="KW-0805">Transcription regulation</keyword>
<reference evidence="10 11" key="1">
    <citation type="journal article" date="2021" name="Nat. Plants">
        <title>The Taxus genome provides insights into paclitaxel biosynthesis.</title>
        <authorList>
            <person name="Xiong X."/>
            <person name="Gou J."/>
            <person name="Liao Q."/>
            <person name="Li Y."/>
            <person name="Zhou Q."/>
            <person name="Bi G."/>
            <person name="Li C."/>
            <person name="Du R."/>
            <person name="Wang X."/>
            <person name="Sun T."/>
            <person name="Guo L."/>
            <person name="Liang H."/>
            <person name="Lu P."/>
            <person name="Wu Y."/>
            <person name="Zhang Z."/>
            <person name="Ro D.K."/>
            <person name="Shang Y."/>
            <person name="Huang S."/>
            <person name="Yan J."/>
        </authorList>
    </citation>
    <scope>NUCLEOTIDE SEQUENCE [LARGE SCALE GENOMIC DNA]</scope>
    <source>
        <strain evidence="10">Ta-2019</strain>
    </source>
</reference>
<dbReference type="PROSITE" id="PS50090">
    <property type="entry name" value="MYB_LIKE"/>
    <property type="match status" value="2"/>
</dbReference>
<feature type="non-terminal residue" evidence="10">
    <location>
        <position position="282"/>
    </location>
</feature>
<dbReference type="GO" id="GO:0003677">
    <property type="term" value="F:DNA binding"/>
    <property type="evidence" value="ECO:0007669"/>
    <property type="project" value="UniProtKB-KW"/>
</dbReference>
<dbReference type="FunFam" id="1.10.10.60:FF:000077">
    <property type="entry name" value="MYB transcription factor"/>
    <property type="match status" value="1"/>
</dbReference>
<evidence type="ECO:0000256" key="3">
    <source>
        <dbReference type="ARBA" id="ARBA00023015"/>
    </source>
</evidence>
<accession>A0AA38LMU3</accession>
<evidence type="ECO:0000256" key="6">
    <source>
        <dbReference type="ARBA" id="ARBA00023163"/>
    </source>
</evidence>
<dbReference type="SUPFAM" id="SSF46689">
    <property type="entry name" value="Homeodomain-like"/>
    <property type="match status" value="1"/>
</dbReference>
<dbReference type="Proteomes" id="UP000824469">
    <property type="component" value="Unassembled WGS sequence"/>
</dbReference>
<sequence length="282" mass="31648">SCCRQKKHKKGLWSPDEDKKLIAYIANYGHGCWSEVPNLAGLQRCGKSCRLRWINYLRPGLKRGAFSHLEEKLIIEAHSALGNRWSMIAKLLPGRTDNEIKNFWNSCIKKKLVHMSVDANNRMHNNCFTELQIYNMFTSYTDDIIPNCSNFVPQADLQTVNSEGVAGCFRGIEYPCPISDFEVQENDGCYNDTNILQAAPQDLTCYTNGAPMADLVVAHSHVGGDMNETMIWEKVPAMIGGGELDYGIPLMGIDTTGFNVPTEQVSECEWSYHQASNTIIID</sequence>
<feature type="domain" description="HTH myb-type" evidence="9">
    <location>
        <begin position="5"/>
        <end position="57"/>
    </location>
</feature>
<feature type="domain" description="HTH myb-type" evidence="9">
    <location>
        <begin position="58"/>
        <end position="112"/>
    </location>
</feature>
<dbReference type="InterPro" id="IPR001005">
    <property type="entry name" value="SANT/Myb"/>
</dbReference>
<dbReference type="InterPro" id="IPR051953">
    <property type="entry name" value="Plant_SW-associated_TFs"/>
</dbReference>
<dbReference type="GO" id="GO:0045893">
    <property type="term" value="P:positive regulation of DNA-templated transcription"/>
    <property type="evidence" value="ECO:0007669"/>
    <property type="project" value="UniProtKB-ARBA"/>
</dbReference>
<evidence type="ECO:0000256" key="7">
    <source>
        <dbReference type="ARBA" id="ARBA00023242"/>
    </source>
</evidence>
<dbReference type="SMART" id="SM00717">
    <property type="entry name" value="SANT"/>
    <property type="match status" value="2"/>
</dbReference>
<name>A0AA38LMU3_TAXCH</name>
<keyword evidence="6" id="KW-0804">Transcription</keyword>
<comment type="caution">
    <text evidence="10">The sequence shown here is derived from an EMBL/GenBank/DDBJ whole genome shotgun (WGS) entry which is preliminary data.</text>
</comment>
<keyword evidence="7" id="KW-0539">Nucleus</keyword>
<feature type="domain" description="Myb-like" evidence="8">
    <location>
        <begin position="58"/>
        <end position="108"/>
    </location>
</feature>
<comment type="subcellular location">
    <subcellularLocation>
        <location evidence="1">Nucleus</location>
    </subcellularLocation>
</comment>
<dbReference type="PANTHER" id="PTHR47997">
    <property type="entry name" value="MYB DOMAIN PROTEIN 55"/>
    <property type="match status" value="1"/>
</dbReference>